<keyword evidence="6" id="KW-0378">Hydrolase</keyword>
<feature type="domain" description="ABC transmembrane type-1" evidence="13">
    <location>
        <begin position="158"/>
        <end position="442"/>
    </location>
</feature>
<keyword evidence="4 11" id="KW-0812">Transmembrane</keyword>
<accession>A0A1I0EQA5</accession>
<organism evidence="15 16">
    <name type="scientific">[Clostridium] aminophilum</name>
    <dbReference type="NCBI Taxonomy" id="1526"/>
    <lineage>
        <taxon>Bacteria</taxon>
        <taxon>Bacillati</taxon>
        <taxon>Bacillota</taxon>
        <taxon>Clostridia</taxon>
        <taxon>Lachnospirales</taxon>
        <taxon>Lachnospiraceae</taxon>
    </lineage>
</organism>
<keyword evidence="2" id="KW-0813">Transport</keyword>
<keyword evidence="16" id="KW-1185">Reference proteome</keyword>
<evidence type="ECO:0000256" key="1">
    <source>
        <dbReference type="ARBA" id="ARBA00004651"/>
    </source>
</evidence>
<evidence type="ECO:0000259" key="12">
    <source>
        <dbReference type="PROSITE" id="PS50893"/>
    </source>
</evidence>
<dbReference type="Gene3D" id="3.90.70.10">
    <property type="entry name" value="Cysteine proteinases"/>
    <property type="match status" value="1"/>
</dbReference>
<name>A0A1I0EQA5_9FIRM</name>
<dbReference type="InterPro" id="IPR003439">
    <property type="entry name" value="ABC_transporter-like_ATP-bd"/>
</dbReference>
<dbReference type="PROSITE" id="PS50929">
    <property type="entry name" value="ABC_TM1F"/>
    <property type="match status" value="1"/>
</dbReference>
<protein>
    <submittedName>
        <fullName evidence="15">ABC-type bacteriocin/lantibiotic exporter, contains an N-terminal double-glycine peptidase domain</fullName>
    </submittedName>
</protein>
<reference evidence="15 16" key="1">
    <citation type="submission" date="2016-10" db="EMBL/GenBank/DDBJ databases">
        <authorList>
            <person name="de Groot N.N."/>
        </authorList>
    </citation>
    <scope>NUCLEOTIDE SEQUENCE [LARGE SCALE GENOMIC DNA]</scope>
    <source>
        <strain evidence="15 16">KH1P1</strain>
    </source>
</reference>
<dbReference type="PROSITE" id="PS50893">
    <property type="entry name" value="ABC_TRANSPORTER_2"/>
    <property type="match status" value="1"/>
</dbReference>
<dbReference type="Gene3D" id="1.20.1560.10">
    <property type="entry name" value="ABC transporter type 1, transmembrane domain"/>
    <property type="match status" value="1"/>
</dbReference>
<dbReference type="InterPro" id="IPR027417">
    <property type="entry name" value="P-loop_NTPase"/>
</dbReference>
<keyword evidence="9 11" id="KW-1133">Transmembrane helix</keyword>
<dbReference type="GO" id="GO:0005886">
    <property type="term" value="C:plasma membrane"/>
    <property type="evidence" value="ECO:0007669"/>
    <property type="project" value="UniProtKB-SubCell"/>
</dbReference>
<dbReference type="AlphaFoldDB" id="A0A1I0EQA5"/>
<comment type="subcellular location">
    <subcellularLocation>
        <location evidence="1">Cell membrane</location>
        <topology evidence="1">Multi-pass membrane protein</topology>
    </subcellularLocation>
</comment>
<dbReference type="InterPro" id="IPR003593">
    <property type="entry name" value="AAA+_ATPase"/>
</dbReference>
<evidence type="ECO:0000256" key="4">
    <source>
        <dbReference type="ARBA" id="ARBA00022692"/>
    </source>
</evidence>
<dbReference type="GO" id="GO:0015421">
    <property type="term" value="F:ABC-type oligopeptide transporter activity"/>
    <property type="evidence" value="ECO:0007669"/>
    <property type="project" value="TreeGrafter"/>
</dbReference>
<keyword evidence="3" id="KW-1003">Cell membrane</keyword>
<evidence type="ECO:0000256" key="9">
    <source>
        <dbReference type="ARBA" id="ARBA00022989"/>
    </source>
</evidence>
<feature type="transmembrane region" description="Helical" evidence="11">
    <location>
        <begin position="270"/>
        <end position="292"/>
    </location>
</feature>
<dbReference type="SMART" id="SM00382">
    <property type="entry name" value="AAA"/>
    <property type="match status" value="1"/>
</dbReference>
<dbReference type="GO" id="GO:0008234">
    <property type="term" value="F:cysteine-type peptidase activity"/>
    <property type="evidence" value="ECO:0007669"/>
    <property type="project" value="UniProtKB-KW"/>
</dbReference>
<dbReference type="Pfam" id="PF00005">
    <property type="entry name" value="ABC_tran"/>
    <property type="match status" value="1"/>
</dbReference>
<dbReference type="InterPro" id="IPR036640">
    <property type="entry name" value="ABC1_TM_sf"/>
</dbReference>
<evidence type="ECO:0000256" key="10">
    <source>
        <dbReference type="ARBA" id="ARBA00023136"/>
    </source>
</evidence>
<dbReference type="InterPro" id="IPR017871">
    <property type="entry name" value="ABC_transporter-like_CS"/>
</dbReference>
<keyword evidence="8" id="KW-0067">ATP-binding</keyword>
<evidence type="ECO:0000259" key="13">
    <source>
        <dbReference type="PROSITE" id="PS50929"/>
    </source>
</evidence>
<dbReference type="InterPro" id="IPR011527">
    <property type="entry name" value="ABC1_TM_dom"/>
</dbReference>
<dbReference type="eggNOG" id="COG2274">
    <property type="taxonomic scope" value="Bacteria"/>
</dbReference>
<evidence type="ECO:0000256" key="6">
    <source>
        <dbReference type="ARBA" id="ARBA00022801"/>
    </source>
</evidence>
<keyword evidence="7" id="KW-0788">Thiol protease</keyword>
<evidence type="ECO:0000256" key="3">
    <source>
        <dbReference type="ARBA" id="ARBA00022475"/>
    </source>
</evidence>
<proteinExistence type="predicted"/>
<evidence type="ECO:0000256" key="2">
    <source>
        <dbReference type="ARBA" id="ARBA00022448"/>
    </source>
</evidence>
<dbReference type="GO" id="GO:0005524">
    <property type="term" value="F:ATP binding"/>
    <property type="evidence" value="ECO:0007669"/>
    <property type="project" value="UniProtKB-KW"/>
</dbReference>
<dbReference type="InterPro" id="IPR005074">
    <property type="entry name" value="Peptidase_C39"/>
</dbReference>
<dbReference type="Pfam" id="PF00664">
    <property type="entry name" value="ABC_membrane"/>
    <property type="match status" value="1"/>
</dbReference>
<dbReference type="EMBL" id="FOIL01000020">
    <property type="protein sequence ID" value="SET47685.1"/>
    <property type="molecule type" value="Genomic_DNA"/>
</dbReference>
<dbReference type="PROSITE" id="PS00211">
    <property type="entry name" value="ABC_TRANSPORTER_1"/>
    <property type="match status" value="1"/>
</dbReference>
<feature type="transmembrane region" description="Helical" evidence="11">
    <location>
        <begin position="298"/>
        <end position="317"/>
    </location>
</feature>
<evidence type="ECO:0000313" key="15">
    <source>
        <dbReference type="EMBL" id="SET47685.1"/>
    </source>
</evidence>
<feature type="domain" description="Peptidase C39" evidence="14">
    <location>
        <begin position="8"/>
        <end position="127"/>
    </location>
</feature>
<feature type="transmembrane region" description="Helical" evidence="11">
    <location>
        <begin position="200"/>
        <end position="217"/>
    </location>
</feature>
<sequence>MKIPVMIQMQNGENAATALCMMLGYFGHFVPICDMREVCVSSRNGSSPQQIADAALVYGLETEIRNMTILELRNQEFPVMVRWKRRYYCLIESIRGDLVRIVDPARGTYGIRLEKFEQLFSGTVLVFRKTKEFQAGGRRETLFSQISSRLKTLRGPMAVMLVYTAGCIALNVFMMNLEKQILDRHMGSRTAVVSDGAEGLIRYYAAAMVLYVMFSILKTRHVDRSSRKASAVSGIRLFKNIFRQPLRFFEEHSAYDLISRMENNITLDNSILKAVVPRSIDMMMSIVYLIYLFRYQPFIAGICALLVAGSVFSSTLVQNKRAIASRSMVTNGNSVNASLLNGMNMIDTIQASGAEHSFYNMWYRSQYRYQKNRMVQFRYSAVSNLISMLSQNLLQAVLLFMGAYFVVHGNITLGGMSLFQGILGNMITSVNRCVGSVDMLQTMRTNIERIDDINSRATRPRLSPRTDTMENVDKLEGGLSARDICYRYHAGDRLALDHVSIEVRPGQMVAIVGESGCGKSTLIKVLSDLYQPESGEIFYSGRRREEIPDEVFYSSVSGVDQETMMFEDSVYNNIKMWDSTIQDYEVILAARDAQIHERISREKKNYSVRMKENGRNFSGGELQRIELARALAHEPTMLFLDEFTSALDARTEDRAMKALREKGTTCVIVAHRLSTIVDCDRIYVMEHGRIVQQGTHEELYAQEGLYRTLIG</sequence>
<dbReference type="Gene3D" id="3.40.50.300">
    <property type="entry name" value="P-loop containing nucleotide triphosphate hydrolases"/>
    <property type="match status" value="1"/>
</dbReference>
<feature type="domain" description="ABC transporter" evidence="12">
    <location>
        <begin position="479"/>
        <end position="710"/>
    </location>
</feature>
<evidence type="ECO:0000259" key="14">
    <source>
        <dbReference type="PROSITE" id="PS50990"/>
    </source>
</evidence>
<dbReference type="GO" id="GO:0016887">
    <property type="term" value="F:ATP hydrolysis activity"/>
    <property type="evidence" value="ECO:0007669"/>
    <property type="project" value="InterPro"/>
</dbReference>
<evidence type="ECO:0000256" key="11">
    <source>
        <dbReference type="SAM" id="Phobius"/>
    </source>
</evidence>
<evidence type="ECO:0000256" key="8">
    <source>
        <dbReference type="ARBA" id="ARBA00022840"/>
    </source>
</evidence>
<dbReference type="PROSITE" id="PS50990">
    <property type="entry name" value="PEPTIDASE_C39"/>
    <property type="match status" value="1"/>
</dbReference>
<evidence type="ECO:0000256" key="5">
    <source>
        <dbReference type="ARBA" id="ARBA00022741"/>
    </source>
</evidence>
<evidence type="ECO:0000313" key="16">
    <source>
        <dbReference type="Proteomes" id="UP000199820"/>
    </source>
</evidence>
<feature type="transmembrane region" description="Helical" evidence="11">
    <location>
        <begin position="381"/>
        <end position="407"/>
    </location>
</feature>
<dbReference type="Proteomes" id="UP000199820">
    <property type="component" value="Unassembled WGS sequence"/>
</dbReference>
<dbReference type="OrthoDB" id="9762778at2"/>
<dbReference type="SUPFAM" id="SSF52540">
    <property type="entry name" value="P-loop containing nucleoside triphosphate hydrolases"/>
    <property type="match status" value="1"/>
</dbReference>
<gene>
    <name evidence="15" type="ORF">SAMN04487771_102019</name>
</gene>
<dbReference type="PANTHER" id="PTHR43394">
    <property type="entry name" value="ATP-DEPENDENT PERMEASE MDL1, MITOCHONDRIAL"/>
    <property type="match status" value="1"/>
</dbReference>
<dbReference type="InterPro" id="IPR039421">
    <property type="entry name" value="Type_1_exporter"/>
</dbReference>
<feature type="transmembrane region" description="Helical" evidence="11">
    <location>
        <begin position="157"/>
        <end position="177"/>
    </location>
</feature>
<dbReference type="STRING" id="1526.SAMN02910262_02147"/>
<dbReference type="FunFam" id="3.40.50.300:FF:000299">
    <property type="entry name" value="ABC transporter ATP-binding protein/permease"/>
    <property type="match status" value="1"/>
</dbReference>
<dbReference type="SUPFAM" id="SSF90123">
    <property type="entry name" value="ABC transporter transmembrane region"/>
    <property type="match status" value="1"/>
</dbReference>
<dbReference type="PANTHER" id="PTHR43394:SF1">
    <property type="entry name" value="ATP-BINDING CASSETTE SUB-FAMILY B MEMBER 10, MITOCHONDRIAL"/>
    <property type="match status" value="1"/>
</dbReference>
<evidence type="ECO:0000256" key="7">
    <source>
        <dbReference type="ARBA" id="ARBA00022807"/>
    </source>
</evidence>
<dbReference type="GO" id="GO:0006508">
    <property type="term" value="P:proteolysis"/>
    <property type="evidence" value="ECO:0007669"/>
    <property type="project" value="InterPro"/>
</dbReference>
<keyword evidence="10 11" id="KW-0472">Membrane</keyword>
<dbReference type="Pfam" id="PF03412">
    <property type="entry name" value="Peptidase_C39"/>
    <property type="match status" value="1"/>
</dbReference>
<keyword evidence="5" id="KW-0547">Nucleotide-binding</keyword>
<keyword evidence="7" id="KW-0645">Protease</keyword>